<reference evidence="9" key="3">
    <citation type="submission" date="2025-09" db="UniProtKB">
        <authorList>
            <consortium name="Ensembl"/>
        </authorList>
    </citation>
    <scope>IDENTIFICATION</scope>
</reference>
<keyword evidence="2" id="KW-0689">Ribosomal protein</keyword>
<dbReference type="AlphaFoldDB" id="A0A3P8RWE2"/>
<evidence type="ECO:0000259" key="8">
    <source>
        <dbReference type="SMART" id="SM01383"/>
    </source>
</evidence>
<dbReference type="Ensembl" id="ENSAPET00000004104.1">
    <property type="protein sequence ID" value="ENSAPEP00000003995.1"/>
    <property type="gene ID" value="ENSAPEG00000002868.1"/>
</dbReference>
<dbReference type="Pfam" id="PF03947">
    <property type="entry name" value="Ribosomal_L2_C"/>
    <property type="match status" value="1"/>
</dbReference>
<evidence type="ECO:0000313" key="9">
    <source>
        <dbReference type="Ensembl" id="ENSAPEP00000003995.1"/>
    </source>
</evidence>
<reference evidence="9 10" key="1">
    <citation type="submission" date="2018-03" db="EMBL/GenBank/DDBJ databases">
        <title>Finding Nemo's genes: A chromosome-scale reference assembly of the genome of the orange clownfish Amphiprion percula.</title>
        <authorList>
            <person name="Lehmann R."/>
        </authorList>
    </citation>
    <scope>NUCLEOTIDE SEQUENCE</scope>
</reference>
<proteinExistence type="inferred from homology"/>
<sequence>MGRVIRGQRKGAGSVFKAHVKHRKGAARLRHIDFAERHGYIKGIVKDIIHDPGRGAPLAKVVFRDPYRFKKRTELFIAAEGIHTGQFIYCGKKAQLNIGNVLPVGTMPEGTIICCLEEKPGDRGKLARASGNYATVISSANRAVVGVVAGGGRIDKPILKAGRAYHKYKAKRNCWPRVRGVAMNPVEHPFGGGNHQHIGKPSTIRRDAPAGRKVGLIAARRTGRLRGTKTVQEKEN</sequence>
<accession>A0A3P8RWE2</accession>
<dbReference type="GO" id="GO:0003723">
    <property type="term" value="F:RNA binding"/>
    <property type="evidence" value="ECO:0007669"/>
    <property type="project" value="TreeGrafter"/>
</dbReference>
<feature type="region of interest" description="Disordered" evidence="6">
    <location>
        <begin position="186"/>
        <end position="211"/>
    </location>
</feature>
<dbReference type="FunFam" id="4.10.950.10:FF:000002">
    <property type="entry name" value="60S ribosomal protein L2"/>
    <property type="match status" value="1"/>
</dbReference>
<dbReference type="PROSITE" id="PS00467">
    <property type="entry name" value="RIBOSOMAL_L2"/>
    <property type="match status" value="1"/>
</dbReference>
<dbReference type="SMART" id="SM01382">
    <property type="entry name" value="Ribosomal_L2_C"/>
    <property type="match status" value="1"/>
</dbReference>
<dbReference type="FunFam" id="2.40.50.140:FF:000581">
    <property type="entry name" value="Ribosomal protein L8"/>
    <property type="match status" value="1"/>
</dbReference>
<evidence type="ECO:0000313" key="10">
    <source>
        <dbReference type="Proteomes" id="UP000265080"/>
    </source>
</evidence>
<dbReference type="InterPro" id="IPR008991">
    <property type="entry name" value="Translation_prot_SH3-like_sf"/>
</dbReference>
<keyword evidence="10" id="KW-1185">Reference proteome</keyword>
<reference evidence="9" key="2">
    <citation type="submission" date="2025-08" db="UniProtKB">
        <authorList>
            <consortium name="Ensembl"/>
        </authorList>
    </citation>
    <scope>IDENTIFICATION</scope>
</reference>
<evidence type="ECO:0000256" key="2">
    <source>
        <dbReference type="ARBA" id="ARBA00022980"/>
    </source>
</evidence>
<dbReference type="InterPro" id="IPR002171">
    <property type="entry name" value="Ribosomal_uL2"/>
</dbReference>
<keyword evidence="3" id="KW-0687">Ribonucleoprotein</keyword>
<evidence type="ECO:0000256" key="3">
    <source>
        <dbReference type="ARBA" id="ARBA00023274"/>
    </source>
</evidence>
<organism evidence="9 10">
    <name type="scientific">Amphiprion percula</name>
    <name type="common">Orange clownfish</name>
    <name type="synonym">Lutjanus percula</name>
    <dbReference type="NCBI Taxonomy" id="161767"/>
    <lineage>
        <taxon>Eukaryota</taxon>
        <taxon>Metazoa</taxon>
        <taxon>Chordata</taxon>
        <taxon>Craniata</taxon>
        <taxon>Vertebrata</taxon>
        <taxon>Euteleostomi</taxon>
        <taxon>Actinopterygii</taxon>
        <taxon>Neopterygii</taxon>
        <taxon>Teleostei</taxon>
        <taxon>Neoteleostei</taxon>
        <taxon>Acanthomorphata</taxon>
        <taxon>Ovalentaria</taxon>
        <taxon>Pomacentridae</taxon>
        <taxon>Amphiprion</taxon>
    </lineage>
</organism>
<evidence type="ECO:0000256" key="6">
    <source>
        <dbReference type="SAM" id="MobiDB-lite"/>
    </source>
</evidence>
<dbReference type="GO" id="GO:0002181">
    <property type="term" value="P:cytoplasmic translation"/>
    <property type="evidence" value="ECO:0007669"/>
    <property type="project" value="TreeGrafter"/>
</dbReference>
<evidence type="ECO:0000256" key="5">
    <source>
        <dbReference type="ARBA" id="ARBA00035350"/>
    </source>
</evidence>
<evidence type="ECO:0000256" key="1">
    <source>
        <dbReference type="ARBA" id="ARBA00005636"/>
    </source>
</evidence>
<dbReference type="InterPro" id="IPR014726">
    <property type="entry name" value="Ribosomal_uL2_dom3"/>
</dbReference>
<dbReference type="SUPFAM" id="SSF50249">
    <property type="entry name" value="Nucleic acid-binding proteins"/>
    <property type="match status" value="1"/>
</dbReference>
<dbReference type="InterPro" id="IPR014722">
    <property type="entry name" value="Rib_uL2_dom2"/>
</dbReference>
<dbReference type="PIRSF" id="PIRSF002158">
    <property type="entry name" value="Ribosomal_L2"/>
    <property type="match status" value="1"/>
</dbReference>
<name>A0A3P8RWE2_AMPPE</name>
<dbReference type="Gene3D" id="4.10.950.10">
    <property type="entry name" value="Ribosomal protein L2, domain 3"/>
    <property type="match status" value="1"/>
</dbReference>
<feature type="domain" description="Large ribosomal subunit protein uL2 C-terminal" evidence="7">
    <location>
        <begin position="96"/>
        <end position="210"/>
    </location>
</feature>
<dbReference type="InterPro" id="IPR012340">
    <property type="entry name" value="NA-bd_OB-fold"/>
</dbReference>
<comment type="similarity">
    <text evidence="1">Belongs to the universal ribosomal protein uL2 family.</text>
</comment>
<evidence type="ECO:0000259" key="7">
    <source>
        <dbReference type="SMART" id="SM01382"/>
    </source>
</evidence>
<dbReference type="Proteomes" id="UP000265080">
    <property type="component" value="Chromosome 12"/>
</dbReference>
<dbReference type="Gene3D" id="2.40.50.140">
    <property type="entry name" value="Nucleic acid-binding proteins"/>
    <property type="match status" value="1"/>
</dbReference>
<dbReference type="Pfam" id="PF00181">
    <property type="entry name" value="Ribosomal_L2_N"/>
    <property type="match status" value="1"/>
</dbReference>
<dbReference type="InterPro" id="IPR022666">
    <property type="entry name" value="Ribosomal_uL2_RNA-bd_dom"/>
</dbReference>
<dbReference type="SUPFAM" id="SSF50104">
    <property type="entry name" value="Translation proteins SH3-like domain"/>
    <property type="match status" value="1"/>
</dbReference>
<dbReference type="Gene3D" id="2.30.30.30">
    <property type="match status" value="1"/>
</dbReference>
<dbReference type="PANTHER" id="PTHR13691:SF16">
    <property type="entry name" value="LARGE RIBOSOMAL SUBUNIT PROTEIN UL2"/>
    <property type="match status" value="1"/>
</dbReference>
<dbReference type="GeneTree" id="ENSGT00940000153244"/>
<dbReference type="GO" id="GO:0022625">
    <property type="term" value="C:cytosolic large ribosomal subunit"/>
    <property type="evidence" value="ECO:0007669"/>
    <property type="project" value="UniProtKB-ARBA"/>
</dbReference>
<feature type="domain" description="Large ribosomal subunit protein uL2 RNA-binding" evidence="8">
    <location>
        <begin position="11"/>
        <end position="90"/>
    </location>
</feature>
<dbReference type="InterPro" id="IPR022671">
    <property type="entry name" value="Ribosomal_uL2_CS"/>
</dbReference>
<dbReference type="GO" id="GO:0003735">
    <property type="term" value="F:structural constituent of ribosome"/>
    <property type="evidence" value="ECO:0007669"/>
    <property type="project" value="InterPro"/>
</dbReference>
<dbReference type="SMART" id="SM01383">
    <property type="entry name" value="Ribosomal_L2"/>
    <property type="match status" value="1"/>
</dbReference>
<protein>
    <recommendedName>
        <fullName evidence="4">Large ribosomal subunit protein uL2</fullName>
    </recommendedName>
    <alternativeName>
        <fullName evidence="5">60S ribosomal protein L8</fullName>
    </alternativeName>
</protein>
<evidence type="ECO:0000256" key="4">
    <source>
        <dbReference type="ARBA" id="ARBA00035242"/>
    </source>
</evidence>
<dbReference type="InterPro" id="IPR022669">
    <property type="entry name" value="Ribosomal_uL2_C"/>
</dbReference>
<dbReference type="PANTHER" id="PTHR13691">
    <property type="entry name" value="RIBOSOMAL PROTEIN L2"/>
    <property type="match status" value="1"/>
</dbReference>